<organism evidence="2 3">
    <name type="scientific">Caenorhabditis japonica</name>
    <dbReference type="NCBI Taxonomy" id="281687"/>
    <lineage>
        <taxon>Eukaryota</taxon>
        <taxon>Metazoa</taxon>
        <taxon>Ecdysozoa</taxon>
        <taxon>Nematoda</taxon>
        <taxon>Chromadorea</taxon>
        <taxon>Rhabditida</taxon>
        <taxon>Rhabditina</taxon>
        <taxon>Rhabditomorpha</taxon>
        <taxon>Rhabditoidea</taxon>
        <taxon>Rhabditidae</taxon>
        <taxon>Peloderinae</taxon>
        <taxon>Caenorhabditis</taxon>
    </lineage>
</organism>
<dbReference type="Proteomes" id="UP000005237">
    <property type="component" value="Unassembled WGS sequence"/>
</dbReference>
<evidence type="ECO:0000313" key="3">
    <source>
        <dbReference type="Proteomes" id="UP000005237"/>
    </source>
</evidence>
<sequence>MDEAELKERMKQIGMRAKGKSVMIQLLKKAYTTLHPEVLPETPTLRPLVERSAKRSPKIALNERLRSPKLGAKRKEEEKEVEPSQENSDNEEQGEEEEEEEEEEEGETGLSNIDTNELQRAFLAWLRSDANSMLHEHILSLQPVSLVGQVLRD</sequence>
<feature type="region of interest" description="Disordered" evidence="1">
    <location>
        <begin position="32"/>
        <end position="115"/>
    </location>
</feature>
<reference evidence="3" key="1">
    <citation type="submission" date="2010-08" db="EMBL/GenBank/DDBJ databases">
        <authorList>
            <consortium name="Caenorhabditis japonica Sequencing Consortium"/>
            <person name="Wilson R.K."/>
        </authorList>
    </citation>
    <scope>NUCLEOTIDE SEQUENCE [LARGE SCALE GENOMIC DNA]</scope>
    <source>
        <strain evidence="3">DF5081</strain>
    </source>
</reference>
<dbReference type="AlphaFoldDB" id="A0A8R1IUW5"/>
<accession>A0A8R1IUW5</accession>
<proteinExistence type="predicted"/>
<protein>
    <submittedName>
        <fullName evidence="2">Uncharacterized protein</fullName>
    </submittedName>
</protein>
<evidence type="ECO:0000313" key="2">
    <source>
        <dbReference type="EnsemblMetazoa" id="CJA37498.1"/>
    </source>
</evidence>
<keyword evidence="3" id="KW-1185">Reference proteome</keyword>
<feature type="compositionally biased region" description="Basic and acidic residues" evidence="1">
    <location>
        <begin position="73"/>
        <end position="82"/>
    </location>
</feature>
<reference evidence="2" key="2">
    <citation type="submission" date="2022-06" db="UniProtKB">
        <authorList>
            <consortium name="EnsemblMetazoa"/>
        </authorList>
    </citation>
    <scope>IDENTIFICATION</scope>
    <source>
        <strain evidence="2">DF5081</strain>
    </source>
</reference>
<evidence type="ECO:0000256" key="1">
    <source>
        <dbReference type="SAM" id="MobiDB-lite"/>
    </source>
</evidence>
<name>A0A8R1IUW5_CAEJA</name>
<dbReference type="EnsemblMetazoa" id="CJA37498.1">
    <property type="protein sequence ID" value="CJA37498.1"/>
    <property type="gene ID" value="WBGene00213345"/>
</dbReference>
<feature type="compositionally biased region" description="Acidic residues" evidence="1">
    <location>
        <begin position="88"/>
        <end position="107"/>
    </location>
</feature>